<dbReference type="EMBL" id="JACHLP010000009">
    <property type="protein sequence ID" value="MBB4845468.1"/>
    <property type="molecule type" value="Genomic_DNA"/>
</dbReference>
<gene>
    <name evidence="2" type="ORF">HNP55_004018</name>
</gene>
<accession>A0A840LGX0</accession>
<protein>
    <submittedName>
        <fullName evidence="2">Glutaredoxin</fullName>
    </submittedName>
</protein>
<evidence type="ECO:0000313" key="3">
    <source>
        <dbReference type="Proteomes" id="UP000562027"/>
    </source>
</evidence>
<reference evidence="2 3" key="1">
    <citation type="submission" date="2020-08" db="EMBL/GenBank/DDBJ databases">
        <title>Functional genomics of gut bacteria from endangered species of beetles.</title>
        <authorList>
            <person name="Carlos-Shanley C."/>
        </authorList>
    </citation>
    <scope>NUCLEOTIDE SEQUENCE [LARGE SCALE GENOMIC DNA]</scope>
    <source>
        <strain evidence="2 3">S00239</strain>
    </source>
</reference>
<dbReference type="Proteomes" id="UP000562027">
    <property type="component" value="Unassembled WGS sequence"/>
</dbReference>
<dbReference type="Gene3D" id="3.40.30.10">
    <property type="entry name" value="Glutaredoxin"/>
    <property type="match status" value="1"/>
</dbReference>
<sequence>MLRQLLPLGLILALVMGATHWLQSSHRQVQAQVLRELARPGDIRMISSTTCVFCEKARRWLVAESVPFEECFIETDAACMAEYRARGARGTPTMVVRGQTQLGFDKEGLSQALRP</sequence>
<dbReference type="SUPFAM" id="SSF52833">
    <property type="entry name" value="Thioredoxin-like"/>
    <property type="match status" value="1"/>
</dbReference>
<keyword evidence="3" id="KW-1185">Reference proteome</keyword>
<evidence type="ECO:0000313" key="2">
    <source>
        <dbReference type="EMBL" id="MBB4845468.1"/>
    </source>
</evidence>
<dbReference type="AlphaFoldDB" id="A0A840LGX0"/>
<organism evidence="2 3">
    <name type="scientific">Roseateles oligotrophus</name>
    <dbReference type="NCBI Taxonomy" id="1769250"/>
    <lineage>
        <taxon>Bacteria</taxon>
        <taxon>Pseudomonadati</taxon>
        <taxon>Pseudomonadota</taxon>
        <taxon>Betaproteobacteria</taxon>
        <taxon>Burkholderiales</taxon>
        <taxon>Sphaerotilaceae</taxon>
        <taxon>Roseateles</taxon>
    </lineage>
</organism>
<feature type="domain" description="Glutaredoxin" evidence="1">
    <location>
        <begin position="45"/>
        <end position="99"/>
    </location>
</feature>
<dbReference type="CDD" id="cd02976">
    <property type="entry name" value="NrdH"/>
    <property type="match status" value="1"/>
</dbReference>
<dbReference type="InterPro" id="IPR002109">
    <property type="entry name" value="Glutaredoxin"/>
</dbReference>
<proteinExistence type="predicted"/>
<dbReference type="Pfam" id="PF00462">
    <property type="entry name" value="Glutaredoxin"/>
    <property type="match status" value="1"/>
</dbReference>
<comment type="caution">
    <text evidence="2">The sequence shown here is derived from an EMBL/GenBank/DDBJ whole genome shotgun (WGS) entry which is preliminary data.</text>
</comment>
<dbReference type="InterPro" id="IPR036249">
    <property type="entry name" value="Thioredoxin-like_sf"/>
</dbReference>
<dbReference type="RefSeq" id="WP_184303484.1">
    <property type="nucleotide sequence ID" value="NZ_JACHLP010000009.1"/>
</dbReference>
<name>A0A840LGX0_9BURK</name>
<evidence type="ECO:0000259" key="1">
    <source>
        <dbReference type="Pfam" id="PF00462"/>
    </source>
</evidence>